<dbReference type="AlphaFoldDB" id="A0A7M1B1V6"/>
<dbReference type="SUPFAM" id="SSF57716">
    <property type="entry name" value="Glucocorticoid receptor-like (DNA-binding domain)"/>
    <property type="match status" value="1"/>
</dbReference>
<keyword evidence="3" id="KW-0862">Zinc</keyword>
<dbReference type="EMBL" id="CP041235">
    <property type="protein sequence ID" value="QOP43721.1"/>
    <property type="molecule type" value="Genomic_DNA"/>
</dbReference>
<evidence type="ECO:0000256" key="1">
    <source>
        <dbReference type="ARBA" id="ARBA00022723"/>
    </source>
</evidence>
<dbReference type="PROSITE" id="PS51128">
    <property type="entry name" value="ZF_DKSA_2"/>
    <property type="match status" value="1"/>
</dbReference>
<gene>
    <name evidence="7" type="primary">dksA</name>
    <name evidence="7" type="ORF">FJR45_07060</name>
</gene>
<evidence type="ECO:0000256" key="5">
    <source>
        <dbReference type="SAM" id="Coils"/>
    </source>
</evidence>
<dbReference type="InterPro" id="IPR020458">
    <property type="entry name" value="Znf_DskA_TraR_CS"/>
</dbReference>
<feature type="coiled-coil region" evidence="5">
    <location>
        <begin position="10"/>
        <end position="79"/>
    </location>
</feature>
<feature type="zinc finger region" description="dksA C4-type" evidence="4">
    <location>
        <begin position="84"/>
        <end position="108"/>
    </location>
</feature>
<proteinExistence type="predicted"/>
<evidence type="ECO:0000313" key="8">
    <source>
        <dbReference type="Proteomes" id="UP000593719"/>
    </source>
</evidence>
<evidence type="ECO:0000256" key="2">
    <source>
        <dbReference type="ARBA" id="ARBA00022771"/>
    </source>
</evidence>
<keyword evidence="8" id="KW-1185">Reference proteome</keyword>
<protein>
    <submittedName>
        <fullName evidence="7">RNA polymerase-binding protein DksA</fullName>
    </submittedName>
</protein>
<dbReference type="NCBIfam" id="NF033459">
    <property type="entry name" value="DksA_like"/>
    <property type="match status" value="1"/>
</dbReference>
<dbReference type="GO" id="GO:0008270">
    <property type="term" value="F:zinc ion binding"/>
    <property type="evidence" value="ECO:0007669"/>
    <property type="project" value="UniProtKB-KW"/>
</dbReference>
<evidence type="ECO:0000256" key="3">
    <source>
        <dbReference type="ARBA" id="ARBA00022833"/>
    </source>
</evidence>
<feature type="domain" description="Zinc finger DksA/TraR C4-type" evidence="6">
    <location>
        <begin position="79"/>
        <end position="114"/>
    </location>
</feature>
<dbReference type="Proteomes" id="UP000593719">
    <property type="component" value="Chromosome"/>
</dbReference>
<organism evidence="7 8">
    <name type="scientific">Sulfurimonas sediminis</name>
    <dbReference type="NCBI Taxonomy" id="2590020"/>
    <lineage>
        <taxon>Bacteria</taxon>
        <taxon>Pseudomonadati</taxon>
        <taxon>Campylobacterota</taxon>
        <taxon>Epsilonproteobacteria</taxon>
        <taxon>Campylobacterales</taxon>
        <taxon>Sulfurimonadaceae</taxon>
        <taxon>Sulfurimonas</taxon>
    </lineage>
</organism>
<dbReference type="InterPro" id="IPR000962">
    <property type="entry name" value="Znf_DskA_TraR"/>
</dbReference>
<keyword evidence="2" id="KW-0863">Zinc-finger</keyword>
<dbReference type="PANTHER" id="PTHR33823">
    <property type="entry name" value="RNA POLYMERASE-BINDING TRANSCRIPTION FACTOR DKSA-RELATED"/>
    <property type="match status" value="1"/>
</dbReference>
<evidence type="ECO:0000256" key="4">
    <source>
        <dbReference type="PROSITE-ProRule" id="PRU00510"/>
    </source>
</evidence>
<dbReference type="KEGG" id="ssei:FJR45_07060"/>
<keyword evidence="1" id="KW-0479">Metal-binding</keyword>
<reference evidence="7 8" key="1">
    <citation type="submission" date="2019-06" db="EMBL/GenBank/DDBJ databases">
        <title>Sulfurimonas gotlandica sp. nov., a chemoautotrophic and psychrotolerant epsilonproteobacterium isolated from a pelagic redoxcline, and an emended description of the genus Sulfurimonas.</title>
        <authorList>
            <person name="Wang S."/>
            <person name="Jiang L."/>
            <person name="Shao Z."/>
        </authorList>
    </citation>
    <scope>NUCLEOTIDE SEQUENCE [LARGE SCALE GENOMIC DNA]</scope>
    <source>
        <strain evidence="7 8">S2-6</strain>
    </source>
</reference>
<evidence type="ECO:0000259" key="6">
    <source>
        <dbReference type="Pfam" id="PF01258"/>
    </source>
</evidence>
<name>A0A7M1B1V6_9BACT</name>
<dbReference type="PANTHER" id="PTHR33823:SF4">
    <property type="entry name" value="GENERAL STRESS PROTEIN 16O"/>
    <property type="match status" value="1"/>
</dbReference>
<dbReference type="Gene3D" id="1.20.120.910">
    <property type="entry name" value="DksA, coiled-coil domain"/>
    <property type="match status" value="1"/>
</dbReference>
<keyword evidence="5" id="KW-0175">Coiled coil</keyword>
<accession>A0A7M1B1V6</accession>
<dbReference type="PROSITE" id="PS01102">
    <property type="entry name" value="ZF_DKSA_1"/>
    <property type="match status" value="1"/>
</dbReference>
<dbReference type="RefSeq" id="WP_193149908.1">
    <property type="nucleotide sequence ID" value="NZ_CP041235.1"/>
</dbReference>
<dbReference type="SUPFAM" id="SSF109635">
    <property type="entry name" value="DnaK suppressor protein DksA, alpha-hairpin domain"/>
    <property type="match status" value="1"/>
</dbReference>
<sequence>MQASELKYFKELLLSRKEQIEKNIQDVRTELSELSSLDLNDEGDHASANNNSMVEGAIIEQQKQELDEIEKILSKIKNGGYGICEMCEDEIGFQRLKVKPHAAYCIDCREIVEKSK</sequence>
<dbReference type="Pfam" id="PF01258">
    <property type="entry name" value="zf-dskA_traR"/>
    <property type="match status" value="1"/>
</dbReference>
<evidence type="ECO:0000313" key="7">
    <source>
        <dbReference type="EMBL" id="QOP43721.1"/>
    </source>
</evidence>
<dbReference type="InterPro" id="IPR037187">
    <property type="entry name" value="DnaK_N"/>
</dbReference>